<dbReference type="FunFam" id="3.40.50.410:FF:000021">
    <property type="entry name" value="Collagen, type VI, alpha 3"/>
    <property type="match status" value="1"/>
</dbReference>
<organism evidence="8 9">
    <name type="scientific">Oryzias javanicus</name>
    <name type="common">Javanese ricefish</name>
    <name type="synonym">Aplocheilus javanicus</name>
    <dbReference type="NCBI Taxonomy" id="123683"/>
    <lineage>
        <taxon>Eukaryota</taxon>
        <taxon>Metazoa</taxon>
        <taxon>Chordata</taxon>
        <taxon>Craniata</taxon>
        <taxon>Vertebrata</taxon>
        <taxon>Euteleostomi</taxon>
        <taxon>Actinopterygii</taxon>
        <taxon>Neopterygii</taxon>
        <taxon>Teleostei</taxon>
        <taxon>Neoteleostei</taxon>
        <taxon>Acanthomorphata</taxon>
        <taxon>Ovalentaria</taxon>
        <taxon>Atherinomorphae</taxon>
        <taxon>Beloniformes</taxon>
        <taxon>Adrianichthyidae</taxon>
        <taxon>Oryziinae</taxon>
        <taxon>Oryzias</taxon>
    </lineage>
</organism>
<evidence type="ECO:0000256" key="5">
    <source>
        <dbReference type="ARBA" id="ARBA00022737"/>
    </source>
</evidence>
<evidence type="ECO:0000256" key="2">
    <source>
        <dbReference type="ARBA" id="ARBA00022525"/>
    </source>
</evidence>
<dbReference type="InterPro" id="IPR002035">
    <property type="entry name" value="VWF_A"/>
</dbReference>
<evidence type="ECO:0000256" key="6">
    <source>
        <dbReference type="ARBA" id="ARBA00023157"/>
    </source>
</evidence>
<dbReference type="CDD" id="cd01450">
    <property type="entry name" value="vWFA_subfamily_ECM"/>
    <property type="match status" value="2"/>
</dbReference>
<evidence type="ECO:0000313" key="9">
    <source>
        <dbReference type="Proteomes" id="UP000283210"/>
    </source>
</evidence>
<dbReference type="InterPro" id="IPR036465">
    <property type="entry name" value="vWFA_dom_sf"/>
</dbReference>
<evidence type="ECO:0000259" key="7">
    <source>
        <dbReference type="PROSITE" id="PS50234"/>
    </source>
</evidence>
<dbReference type="GO" id="GO:0005576">
    <property type="term" value="C:extracellular region"/>
    <property type="evidence" value="ECO:0007669"/>
    <property type="project" value="UniProtKB-SubCell"/>
</dbReference>
<proteinExistence type="predicted"/>
<name>A0A3S2LXG4_ORYJA</name>
<dbReference type="SUPFAM" id="SSF53300">
    <property type="entry name" value="vWA-like"/>
    <property type="match status" value="2"/>
</dbReference>
<dbReference type="Proteomes" id="UP000283210">
    <property type="component" value="Chromosome 16"/>
</dbReference>
<dbReference type="Gene3D" id="3.40.50.410">
    <property type="entry name" value="von Willebrand factor, type A domain"/>
    <property type="match status" value="2"/>
</dbReference>
<reference evidence="8 9" key="1">
    <citation type="submission" date="2018-11" db="EMBL/GenBank/DDBJ databases">
        <authorList>
            <person name="Lopez-Roques C."/>
            <person name="Donnadieu C."/>
            <person name="Bouchez O."/>
            <person name="Klopp C."/>
            <person name="Cabau C."/>
            <person name="Zahm M."/>
        </authorList>
    </citation>
    <scope>NUCLEOTIDE SEQUENCE [LARGE SCALE GENOMIC DNA]</scope>
    <source>
        <strain evidence="8">RS831</strain>
        <tissue evidence="8">Whole body</tissue>
    </source>
</reference>
<keyword evidence="2" id="KW-0964">Secreted</keyword>
<sequence length="489" mass="53498">MSTHDRAPLTPELSTPGALCFCLQVRFFSSSPHCPGGSASPALPTELVFALDFSGDVSSSSFELQRSALLYLLEGVAVARGNCPAGARVSVVGFHERTTRLIRFHEHSQHQQLVAAVKDIPWKRTAFRRHLGAAMRFVGQSVFKRVRAGLRVRKVAVFFSGGQTQDVHEVAGAVMELRALNIVPVVVSLMDAPRIARALELDDSGNAVFTVLERQQDLASALGKVRSCAISFDPCRRSEDCAFVQDPPPPQQVDVDLAVVLDGSREVQADEFSGAQQLLGSVLEQLAVSAEPGRSGSQARVAVVQQGSAQAPKLEFGLRTFQDRDLMKRHLFQNMQQQGGPSLLGRTLDYTLREVLPTAERTRRKRVLLTVLATRTAYEDRGALSSASRRAHCDGVALFVLTVGGRYNQTQVEELASSPVQQHLIHVDRLGAEGRGYAQRFFRVFLSALSKGLNSYPPPSLSRTCRRLEDAEILGGFNVWARKDSGLDL</sequence>
<keyword evidence="6" id="KW-1015">Disulfide bond</keyword>
<dbReference type="SMART" id="SM00327">
    <property type="entry name" value="VWA"/>
    <property type="match status" value="2"/>
</dbReference>
<feature type="domain" description="VWFA" evidence="7">
    <location>
        <begin position="46"/>
        <end position="225"/>
    </location>
</feature>
<evidence type="ECO:0000256" key="4">
    <source>
        <dbReference type="ARBA" id="ARBA00022729"/>
    </source>
</evidence>
<comment type="subcellular location">
    <subcellularLocation>
        <location evidence="1">Secreted</location>
    </subcellularLocation>
</comment>
<feature type="domain" description="VWFA" evidence="7">
    <location>
        <begin position="256"/>
        <end position="449"/>
    </location>
</feature>
<accession>A0A3S2LXG4</accession>
<reference evidence="8 9" key="2">
    <citation type="submission" date="2019-01" db="EMBL/GenBank/DDBJ databases">
        <title>A chromosome length genome reference of the Java medaka (oryzias javanicus).</title>
        <authorList>
            <person name="Herpin A."/>
            <person name="Takehana Y."/>
            <person name="Naruse K."/>
            <person name="Ansai S."/>
            <person name="Kawaguchi M."/>
        </authorList>
    </citation>
    <scope>NUCLEOTIDE SEQUENCE [LARGE SCALE GENOMIC DNA]</scope>
    <source>
        <strain evidence="8">RS831</strain>
        <tissue evidence="8">Whole body</tissue>
    </source>
</reference>
<evidence type="ECO:0000256" key="3">
    <source>
        <dbReference type="ARBA" id="ARBA00022553"/>
    </source>
</evidence>
<dbReference type="EMBL" id="CM012452">
    <property type="protein sequence ID" value="RVE63297.1"/>
    <property type="molecule type" value="Genomic_DNA"/>
</dbReference>
<dbReference type="PROSITE" id="PS50234">
    <property type="entry name" value="VWFA"/>
    <property type="match status" value="2"/>
</dbReference>
<evidence type="ECO:0000313" key="8">
    <source>
        <dbReference type="EMBL" id="RVE63297.1"/>
    </source>
</evidence>
<dbReference type="PANTHER" id="PTHR24020">
    <property type="entry name" value="COLLAGEN ALPHA"/>
    <property type="match status" value="1"/>
</dbReference>
<dbReference type="InterPro" id="IPR050525">
    <property type="entry name" value="ECM_Assembly_Org"/>
</dbReference>
<dbReference type="OrthoDB" id="196393at2759"/>
<keyword evidence="4" id="KW-0732">Signal</keyword>
<protein>
    <recommendedName>
        <fullName evidence="7">VWFA domain-containing protein</fullName>
    </recommendedName>
</protein>
<dbReference type="AlphaFoldDB" id="A0A3S2LXG4"/>
<dbReference type="Pfam" id="PF00092">
    <property type="entry name" value="VWA"/>
    <property type="match status" value="2"/>
</dbReference>
<keyword evidence="5" id="KW-0677">Repeat</keyword>
<evidence type="ECO:0000256" key="1">
    <source>
        <dbReference type="ARBA" id="ARBA00004613"/>
    </source>
</evidence>
<keyword evidence="9" id="KW-1185">Reference proteome</keyword>
<keyword evidence="3" id="KW-0597">Phosphoprotein</keyword>
<dbReference type="PANTHER" id="PTHR24020:SF77">
    <property type="entry name" value="VON WILLEBRAND FACTOR A DOMAIN-CONTAINING PROTEIN 1"/>
    <property type="match status" value="1"/>
</dbReference>
<gene>
    <name evidence="8" type="ORF">OJAV_G00164220</name>
</gene>